<proteinExistence type="predicted"/>
<dbReference type="EMBL" id="VCDI01000002">
    <property type="protein sequence ID" value="TLU72982.1"/>
    <property type="molecule type" value="Genomic_DNA"/>
</dbReference>
<gene>
    <name evidence="1" type="ORF">FE263_05900</name>
</gene>
<dbReference type="OrthoDB" id="7261578at2"/>
<name>A0A5R9J5Z6_9PROT</name>
<dbReference type="AlphaFoldDB" id="A0A5R9J5Z6"/>
<protein>
    <submittedName>
        <fullName evidence="1">Uncharacterized protein</fullName>
    </submittedName>
</protein>
<accession>A0A5R9J5Z6</accession>
<keyword evidence="2" id="KW-1185">Reference proteome</keyword>
<comment type="caution">
    <text evidence="1">The sequence shown here is derived from an EMBL/GenBank/DDBJ whole genome shotgun (WGS) entry which is preliminary data.</text>
</comment>
<sequence length="297" mass="30997">MSAFGRLWRRAPSWRLALFAAVGSTALAAMFPPAMPARLSAAWSGAVAGAASKAQTARLFGVPLLHPHAGAAAGQSGALPHFAPPPDTPAPDYATLAAPPLGPPRHGTIQFAGRQVPLPAGDWIELMVVRDGGPHPLQSTVLGRTGGGQITGLLSLTAPPPIVAPDDGTRPSGACYDPAALASQQSDPGAASAAHECWVMRPLRTSEITEGKGPFIIQRRAIERLQAMDVTVPQSLVELRWFRADASGWMGATLLVRPQADGGSKAEANWMQRWSRLLRRGYDSATPAAVPADPTAG</sequence>
<dbReference type="Proteomes" id="UP000305654">
    <property type="component" value="Unassembled WGS sequence"/>
</dbReference>
<reference evidence="1 2" key="1">
    <citation type="submission" date="2019-05" db="EMBL/GenBank/DDBJ databases">
        <authorList>
            <person name="Pankratov T."/>
            <person name="Grouzdev D."/>
        </authorList>
    </citation>
    <scope>NUCLEOTIDE SEQUENCE [LARGE SCALE GENOMIC DNA]</scope>
    <source>
        <strain evidence="1 2">KEBCLARHB70R</strain>
    </source>
</reference>
<evidence type="ECO:0000313" key="1">
    <source>
        <dbReference type="EMBL" id="TLU72982.1"/>
    </source>
</evidence>
<evidence type="ECO:0000313" key="2">
    <source>
        <dbReference type="Proteomes" id="UP000305654"/>
    </source>
</evidence>
<organism evidence="1 2">
    <name type="scientific">Lichenicoccus roseus</name>
    <dbReference type="NCBI Taxonomy" id="2683649"/>
    <lineage>
        <taxon>Bacteria</taxon>
        <taxon>Pseudomonadati</taxon>
        <taxon>Pseudomonadota</taxon>
        <taxon>Alphaproteobacteria</taxon>
        <taxon>Acetobacterales</taxon>
        <taxon>Acetobacteraceae</taxon>
        <taxon>Lichenicoccus</taxon>
    </lineage>
</organism>
<dbReference type="RefSeq" id="WP_138325056.1">
    <property type="nucleotide sequence ID" value="NZ_VCDI01000002.1"/>
</dbReference>